<organism evidence="1 2">
    <name type="scientific">Aphanizomenon flos-aquae WA102</name>
    <dbReference type="NCBI Taxonomy" id="1710896"/>
    <lineage>
        <taxon>Bacteria</taxon>
        <taxon>Bacillati</taxon>
        <taxon>Cyanobacteriota</taxon>
        <taxon>Cyanophyceae</taxon>
        <taxon>Nostocales</taxon>
        <taxon>Aphanizomenonaceae</taxon>
        <taxon>Aphanizomenon</taxon>
    </lineage>
</organism>
<accession>A0A1B7WY35</accession>
<proteinExistence type="predicted"/>
<name>A0A1B7WY35_APHFL</name>
<comment type="caution">
    <text evidence="1">The sequence shown here is derived from an EMBL/GenBank/DDBJ whole genome shotgun (WGS) entry which is preliminary data.</text>
</comment>
<dbReference type="PATRIC" id="fig|1710896.3.peg.4767"/>
<evidence type="ECO:0000313" key="1">
    <source>
        <dbReference type="EMBL" id="OBQ42021.1"/>
    </source>
</evidence>
<dbReference type="AlphaFoldDB" id="A0A1B7WY35"/>
<protein>
    <submittedName>
        <fullName evidence="1">Uncharacterized protein</fullName>
    </submittedName>
</protein>
<gene>
    <name evidence="1" type="ORF">AN484_19710</name>
</gene>
<reference evidence="1 2" key="1">
    <citation type="submission" date="2015-09" db="EMBL/GenBank/DDBJ databases">
        <title>Aphanizomenon flos-aquae WA102.</title>
        <authorList>
            <person name="Driscoll C."/>
        </authorList>
    </citation>
    <scope>NUCLEOTIDE SEQUENCE [LARGE SCALE GENOMIC DNA]</scope>
    <source>
        <strain evidence="1">WA102</strain>
    </source>
</reference>
<sequence>MCNAWNHPLGCDCGWGGGDYGGGGGASTVSNNTTIADKVLANKIANEIKDAETYPTQCWWCGEEVFYHTNGFGDSVLFDSLGSPWRVHSCWKNYWNEQRRDKNSNSVEKSLILRTLDGKQFKRLLLAGAIQSLNKEKNYAREEDVANRLGISLEELRSRYSHLYYYSGNLGNSNLIRIKLGNING</sequence>
<dbReference type="Proteomes" id="UP000092093">
    <property type="component" value="Unassembled WGS sequence"/>
</dbReference>
<dbReference type="EMBL" id="LJOW01000129">
    <property type="protein sequence ID" value="OBQ42021.1"/>
    <property type="molecule type" value="Genomic_DNA"/>
</dbReference>
<evidence type="ECO:0000313" key="2">
    <source>
        <dbReference type="Proteomes" id="UP000092093"/>
    </source>
</evidence>